<evidence type="ECO:0000313" key="3">
    <source>
        <dbReference type="EMBL" id="THU91121.1"/>
    </source>
</evidence>
<gene>
    <name evidence="3" type="ORF">K435DRAFT_570601</name>
</gene>
<dbReference type="AlphaFoldDB" id="A0A4S8LPM0"/>
<feature type="DNA-binding region" description="HMG box" evidence="1">
    <location>
        <begin position="1"/>
        <end position="63"/>
    </location>
</feature>
<keyword evidence="1" id="KW-0238">DNA-binding</keyword>
<dbReference type="EMBL" id="ML179315">
    <property type="protein sequence ID" value="THU91121.1"/>
    <property type="molecule type" value="Genomic_DNA"/>
</dbReference>
<reference evidence="3 4" key="1">
    <citation type="journal article" date="2019" name="Nat. Ecol. Evol.">
        <title>Megaphylogeny resolves global patterns of mushroom evolution.</title>
        <authorList>
            <person name="Varga T."/>
            <person name="Krizsan K."/>
            <person name="Foldi C."/>
            <person name="Dima B."/>
            <person name="Sanchez-Garcia M."/>
            <person name="Sanchez-Ramirez S."/>
            <person name="Szollosi G.J."/>
            <person name="Szarkandi J.G."/>
            <person name="Papp V."/>
            <person name="Albert L."/>
            <person name="Andreopoulos W."/>
            <person name="Angelini C."/>
            <person name="Antonin V."/>
            <person name="Barry K.W."/>
            <person name="Bougher N.L."/>
            <person name="Buchanan P."/>
            <person name="Buyck B."/>
            <person name="Bense V."/>
            <person name="Catcheside P."/>
            <person name="Chovatia M."/>
            <person name="Cooper J."/>
            <person name="Damon W."/>
            <person name="Desjardin D."/>
            <person name="Finy P."/>
            <person name="Geml J."/>
            <person name="Haridas S."/>
            <person name="Hughes K."/>
            <person name="Justo A."/>
            <person name="Karasinski D."/>
            <person name="Kautmanova I."/>
            <person name="Kiss B."/>
            <person name="Kocsube S."/>
            <person name="Kotiranta H."/>
            <person name="LaButti K.M."/>
            <person name="Lechner B.E."/>
            <person name="Liimatainen K."/>
            <person name="Lipzen A."/>
            <person name="Lukacs Z."/>
            <person name="Mihaltcheva S."/>
            <person name="Morgado L.N."/>
            <person name="Niskanen T."/>
            <person name="Noordeloos M.E."/>
            <person name="Ohm R.A."/>
            <person name="Ortiz-Santana B."/>
            <person name="Ovrebo C."/>
            <person name="Racz N."/>
            <person name="Riley R."/>
            <person name="Savchenko A."/>
            <person name="Shiryaev A."/>
            <person name="Soop K."/>
            <person name="Spirin V."/>
            <person name="Szebenyi C."/>
            <person name="Tomsovsky M."/>
            <person name="Tulloss R.E."/>
            <person name="Uehling J."/>
            <person name="Grigoriev I.V."/>
            <person name="Vagvolgyi C."/>
            <person name="Papp T."/>
            <person name="Martin F.M."/>
            <person name="Miettinen O."/>
            <person name="Hibbett D.S."/>
            <person name="Nagy L.G."/>
        </authorList>
    </citation>
    <scope>NUCLEOTIDE SEQUENCE [LARGE SCALE GENOMIC DNA]</scope>
    <source>
        <strain evidence="3 4">CBS 962.96</strain>
    </source>
</reference>
<organism evidence="3 4">
    <name type="scientific">Dendrothele bispora (strain CBS 962.96)</name>
    <dbReference type="NCBI Taxonomy" id="1314807"/>
    <lineage>
        <taxon>Eukaryota</taxon>
        <taxon>Fungi</taxon>
        <taxon>Dikarya</taxon>
        <taxon>Basidiomycota</taxon>
        <taxon>Agaricomycotina</taxon>
        <taxon>Agaricomycetes</taxon>
        <taxon>Agaricomycetidae</taxon>
        <taxon>Agaricales</taxon>
        <taxon>Agaricales incertae sedis</taxon>
        <taxon>Dendrothele</taxon>
    </lineage>
</organism>
<dbReference type="Proteomes" id="UP000297245">
    <property type="component" value="Unassembled WGS sequence"/>
</dbReference>
<dbReference type="SUPFAM" id="SSF47095">
    <property type="entry name" value="HMG-box"/>
    <property type="match status" value="1"/>
</dbReference>
<evidence type="ECO:0000256" key="1">
    <source>
        <dbReference type="PROSITE-ProRule" id="PRU00267"/>
    </source>
</evidence>
<proteinExistence type="predicted"/>
<keyword evidence="1" id="KW-0539">Nucleus</keyword>
<feature type="domain" description="HMG box" evidence="2">
    <location>
        <begin position="1"/>
        <end position="63"/>
    </location>
</feature>
<dbReference type="GO" id="GO:0005634">
    <property type="term" value="C:nucleus"/>
    <property type="evidence" value="ECO:0007669"/>
    <property type="project" value="UniProtKB-UniRule"/>
</dbReference>
<dbReference type="OrthoDB" id="6247875at2759"/>
<dbReference type="InterPro" id="IPR036910">
    <property type="entry name" value="HMG_box_dom_sf"/>
</dbReference>
<name>A0A4S8LPM0_DENBC</name>
<evidence type="ECO:0000313" key="4">
    <source>
        <dbReference type="Proteomes" id="UP000297245"/>
    </source>
</evidence>
<protein>
    <recommendedName>
        <fullName evidence="2">HMG box domain-containing protein</fullName>
    </recommendedName>
</protein>
<evidence type="ECO:0000259" key="2">
    <source>
        <dbReference type="PROSITE" id="PS50118"/>
    </source>
</evidence>
<dbReference type="InterPro" id="IPR009071">
    <property type="entry name" value="HMG_box_dom"/>
</dbReference>
<dbReference type="GO" id="GO:0003677">
    <property type="term" value="F:DNA binding"/>
    <property type="evidence" value="ECO:0007669"/>
    <property type="project" value="UniProtKB-UniRule"/>
</dbReference>
<dbReference type="Gene3D" id="1.10.30.10">
    <property type="entry name" value="High mobility group box domain"/>
    <property type="match status" value="1"/>
</dbReference>
<sequence>RSENAFFLFRRKWFEDYRLNPEAISPAEKRRRVHLSRIIAQQWKSLPAEERQYWESQAKEKKK</sequence>
<feature type="non-terminal residue" evidence="3">
    <location>
        <position position="63"/>
    </location>
</feature>
<keyword evidence="4" id="KW-1185">Reference proteome</keyword>
<accession>A0A4S8LPM0</accession>
<feature type="non-terminal residue" evidence="3">
    <location>
        <position position="1"/>
    </location>
</feature>
<dbReference type="PROSITE" id="PS50118">
    <property type="entry name" value="HMG_BOX_2"/>
    <property type="match status" value="1"/>
</dbReference>